<keyword evidence="2" id="KW-1185">Reference proteome</keyword>
<name>A0ABV8RRF2_9SPHN</name>
<accession>A0ABV8RRF2</accession>
<dbReference type="Pfam" id="PF11149">
    <property type="entry name" value="DUF2924"/>
    <property type="match status" value="1"/>
</dbReference>
<evidence type="ECO:0000313" key="2">
    <source>
        <dbReference type="Proteomes" id="UP001595828"/>
    </source>
</evidence>
<sequence>MSPVEEQVAALDALDLAGLRRFWQQRFGTPPPLRSVPILRLLLAWRVQAQAHGGIDPGTRRTLGRKGAPRAEGLDLGIGARLTRTWQGRVHEVIVETGGFRWEGRTYRSLSAVATAIAGSKWNGPRFFGLRDAA</sequence>
<dbReference type="RefSeq" id="WP_379539441.1">
    <property type="nucleotide sequence ID" value="NZ_JBHSDR010000006.1"/>
</dbReference>
<protein>
    <submittedName>
        <fullName evidence="1">DUF2924 domain-containing protein</fullName>
    </submittedName>
</protein>
<proteinExistence type="predicted"/>
<dbReference type="Proteomes" id="UP001595828">
    <property type="component" value="Unassembled WGS sequence"/>
</dbReference>
<comment type="caution">
    <text evidence="1">The sequence shown here is derived from an EMBL/GenBank/DDBJ whole genome shotgun (WGS) entry which is preliminary data.</text>
</comment>
<gene>
    <name evidence="1" type="ORF">ACFO0A_13070</name>
</gene>
<dbReference type="InterPro" id="IPR021322">
    <property type="entry name" value="DUF2924"/>
</dbReference>
<evidence type="ECO:0000313" key="1">
    <source>
        <dbReference type="EMBL" id="MFC4295986.1"/>
    </source>
</evidence>
<organism evidence="1 2">
    <name type="scientific">Novosphingobium tardum</name>
    <dbReference type="NCBI Taxonomy" id="1538021"/>
    <lineage>
        <taxon>Bacteria</taxon>
        <taxon>Pseudomonadati</taxon>
        <taxon>Pseudomonadota</taxon>
        <taxon>Alphaproteobacteria</taxon>
        <taxon>Sphingomonadales</taxon>
        <taxon>Sphingomonadaceae</taxon>
        <taxon>Novosphingobium</taxon>
    </lineage>
</organism>
<dbReference type="EMBL" id="JBHSDR010000006">
    <property type="protein sequence ID" value="MFC4295986.1"/>
    <property type="molecule type" value="Genomic_DNA"/>
</dbReference>
<reference evidence="2" key="1">
    <citation type="journal article" date="2019" name="Int. J. Syst. Evol. Microbiol.">
        <title>The Global Catalogue of Microorganisms (GCM) 10K type strain sequencing project: providing services to taxonomists for standard genome sequencing and annotation.</title>
        <authorList>
            <consortium name="The Broad Institute Genomics Platform"/>
            <consortium name="The Broad Institute Genome Sequencing Center for Infectious Disease"/>
            <person name="Wu L."/>
            <person name="Ma J."/>
        </authorList>
    </citation>
    <scope>NUCLEOTIDE SEQUENCE [LARGE SCALE GENOMIC DNA]</scope>
    <source>
        <strain evidence="2">CGMCC 1.12989</strain>
    </source>
</reference>